<organism evidence="2 3">
    <name type="scientific">Gambusia affinis</name>
    <name type="common">Western mosquitofish</name>
    <name type="synonym">Heterandria affinis</name>
    <dbReference type="NCBI Taxonomy" id="33528"/>
    <lineage>
        <taxon>Eukaryota</taxon>
        <taxon>Metazoa</taxon>
        <taxon>Chordata</taxon>
        <taxon>Craniata</taxon>
        <taxon>Vertebrata</taxon>
        <taxon>Euteleostomi</taxon>
        <taxon>Actinopterygii</taxon>
        <taxon>Neopterygii</taxon>
        <taxon>Teleostei</taxon>
        <taxon>Neoteleostei</taxon>
        <taxon>Acanthomorphata</taxon>
        <taxon>Ovalentaria</taxon>
        <taxon>Atherinomorphae</taxon>
        <taxon>Cyprinodontiformes</taxon>
        <taxon>Poeciliidae</taxon>
        <taxon>Poeciliinae</taxon>
        <taxon>Gambusia</taxon>
    </lineage>
</organism>
<keyword evidence="3" id="KW-1185">Reference proteome</keyword>
<dbReference type="Proteomes" id="UP000250572">
    <property type="component" value="Unassembled WGS sequence"/>
</dbReference>
<dbReference type="AlphaFoldDB" id="A0A315WAJ2"/>
<evidence type="ECO:0000256" key="1">
    <source>
        <dbReference type="SAM" id="MobiDB-lite"/>
    </source>
</evidence>
<sequence length="85" mass="9598">METLLLPQVASDRAEPGRASSQNRTFCRSGPAPSGRDEERVVLVRTGLLRLGSDRNRPRFSWTDDPEHSRHKFSEPNRTGPNPNE</sequence>
<feature type="region of interest" description="Disordered" evidence="1">
    <location>
        <begin position="53"/>
        <end position="85"/>
    </location>
</feature>
<feature type="compositionally biased region" description="Polar residues" evidence="1">
    <location>
        <begin position="76"/>
        <end position="85"/>
    </location>
</feature>
<evidence type="ECO:0000313" key="2">
    <source>
        <dbReference type="EMBL" id="PWA32769.1"/>
    </source>
</evidence>
<proteinExistence type="predicted"/>
<comment type="caution">
    <text evidence="2">The sequence shown here is derived from an EMBL/GenBank/DDBJ whole genome shotgun (WGS) entry which is preliminary data.</text>
</comment>
<accession>A0A315WAJ2</accession>
<dbReference type="EMBL" id="NHOQ01000153">
    <property type="protein sequence ID" value="PWA32769.1"/>
    <property type="molecule type" value="Genomic_DNA"/>
</dbReference>
<feature type="region of interest" description="Disordered" evidence="1">
    <location>
        <begin position="1"/>
        <end position="40"/>
    </location>
</feature>
<evidence type="ECO:0000313" key="3">
    <source>
        <dbReference type="Proteomes" id="UP000250572"/>
    </source>
</evidence>
<name>A0A315WAJ2_GAMAF</name>
<feature type="compositionally biased region" description="Basic and acidic residues" evidence="1">
    <location>
        <begin position="65"/>
        <end position="75"/>
    </location>
</feature>
<gene>
    <name evidence="2" type="ORF">CCH79_00020366</name>
</gene>
<protein>
    <submittedName>
        <fullName evidence="2">Uncharacterized protein</fullName>
    </submittedName>
</protein>
<reference evidence="2 3" key="1">
    <citation type="journal article" date="2018" name="G3 (Bethesda)">
        <title>A High-Quality Reference Genome for the Invasive Mosquitofish Gambusia affinis Using a Chicago Library.</title>
        <authorList>
            <person name="Hoffberg S.L."/>
            <person name="Troendle N.J."/>
            <person name="Glenn T.C."/>
            <person name="Mahmud O."/>
            <person name="Louha S."/>
            <person name="Chalopin D."/>
            <person name="Bennetzen J.L."/>
            <person name="Mauricio R."/>
        </authorList>
    </citation>
    <scope>NUCLEOTIDE SEQUENCE [LARGE SCALE GENOMIC DNA]</scope>
    <source>
        <strain evidence="2">NE01/NJP1002.9</strain>
        <tissue evidence="2">Muscle</tissue>
    </source>
</reference>